<comment type="caution">
    <text evidence="1">The sequence shown here is derived from an EMBL/GenBank/DDBJ whole genome shotgun (WGS) entry which is preliminary data.</text>
</comment>
<feature type="non-terminal residue" evidence="1">
    <location>
        <position position="38"/>
    </location>
</feature>
<accession>A0A845DXP6</accession>
<evidence type="ECO:0000313" key="2">
    <source>
        <dbReference type="Proteomes" id="UP000460949"/>
    </source>
</evidence>
<dbReference type="AlphaFoldDB" id="A0A845DXP6"/>
<proteinExistence type="predicted"/>
<gene>
    <name evidence="1" type="ORF">GLW04_19995</name>
</gene>
<dbReference type="EMBL" id="WMET01000081">
    <property type="protein sequence ID" value="MYL22146.1"/>
    <property type="molecule type" value="Genomic_DNA"/>
</dbReference>
<protein>
    <submittedName>
        <fullName evidence="1">Urea carboxylase</fullName>
    </submittedName>
</protein>
<reference evidence="1 2" key="1">
    <citation type="submission" date="2019-11" db="EMBL/GenBank/DDBJ databases">
        <title>Genome sequences of 17 halophilic strains isolated from different environments.</title>
        <authorList>
            <person name="Furrow R.E."/>
        </authorList>
    </citation>
    <scope>NUCLEOTIDE SEQUENCE [LARGE SCALE GENOMIC DNA]</scope>
    <source>
        <strain evidence="1 2">22511_23_Filter</strain>
    </source>
</reference>
<evidence type="ECO:0000313" key="1">
    <source>
        <dbReference type="EMBL" id="MYL22146.1"/>
    </source>
</evidence>
<name>A0A845DXP6_9BACI</name>
<organism evidence="1 2">
    <name type="scientific">Halobacillus litoralis</name>
    <dbReference type="NCBI Taxonomy" id="45668"/>
    <lineage>
        <taxon>Bacteria</taxon>
        <taxon>Bacillati</taxon>
        <taxon>Bacillota</taxon>
        <taxon>Bacilli</taxon>
        <taxon>Bacillales</taxon>
        <taxon>Bacillaceae</taxon>
        <taxon>Halobacillus</taxon>
    </lineage>
</organism>
<sequence length="38" mass="4406">MSRRLYDYTLPGGHHWSFRMRRNTGLRLTDLEGGGNLA</sequence>
<dbReference type="Proteomes" id="UP000460949">
    <property type="component" value="Unassembled WGS sequence"/>
</dbReference>